<reference evidence="1 2" key="1">
    <citation type="journal article" date="2018" name="Front. Plant Sci.">
        <title>Red Clover (Trifolium pratense) and Zigzag Clover (T. medium) - A Picture of Genomic Similarities and Differences.</title>
        <authorList>
            <person name="Dluhosova J."/>
            <person name="Istvanek J."/>
            <person name="Nedelnik J."/>
            <person name="Repkova J."/>
        </authorList>
    </citation>
    <scope>NUCLEOTIDE SEQUENCE [LARGE SCALE GENOMIC DNA]</scope>
    <source>
        <strain evidence="2">cv. 10/8</strain>
        <tissue evidence="1">Leaf</tissue>
    </source>
</reference>
<organism evidence="1 2">
    <name type="scientific">Trifolium medium</name>
    <dbReference type="NCBI Taxonomy" id="97028"/>
    <lineage>
        <taxon>Eukaryota</taxon>
        <taxon>Viridiplantae</taxon>
        <taxon>Streptophyta</taxon>
        <taxon>Embryophyta</taxon>
        <taxon>Tracheophyta</taxon>
        <taxon>Spermatophyta</taxon>
        <taxon>Magnoliopsida</taxon>
        <taxon>eudicotyledons</taxon>
        <taxon>Gunneridae</taxon>
        <taxon>Pentapetalae</taxon>
        <taxon>rosids</taxon>
        <taxon>fabids</taxon>
        <taxon>Fabales</taxon>
        <taxon>Fabaceae</taxon>
        <taxon>Papilionoideae</taxon>
        <taxon>50 kb inversion clade</taxon>
        <taxon>NPAAA clade</taxon>
        <taxon>Hologalegina</taxon>
        <taxon>IRL clade</taxon>
        <taxon>Trifolieae</taxon>
        <taxon>Trifolium</taxon>
    </lineage>
</organism>
<evidence type="ECO:0000313" key="1">
    <source>
        <dbReference type="EMBL" id="MCI88591.1"/>
    </source>
</evidence>
<name>A0A392VNN0_9FABA</name>
<accession>A0A392VNN0</accession>
<sequence length="34" mass="3306">MVVLAFGVGRVGCSGGSGGVLVNRWVLGVGTVDS</sequence>
<protein>
    <submittedName>
        <fullName evidence="1">Uncharacterized protein</fullName>
    </submittedName>
</protein>
<proteinExistence type="predicted"/>
<dbReference type="AlphaFoldDB" id="A0A392VNN0"/>
<comment type="caution">
    <text evidence="1">The sequence shown here is derived from an EMBL/GenBank/DDBJ whole genome shotgun (WGS) entry which is preliminary data.</text>
</comment>
<dbReference type="Proteomes" id="UP000265520">
    <property type="component" value="Unassembled WGS sequence"/>
</dbReference>
<evidence type="ECO:0000313" key="2">
    <source>
        <dbReference type="Proteomes" id="UP000265520"/>
    </source>
</evidence>
<keyword evidence="2" id="KW-1185">Reference proteome</keyword>
<dbReference type="EMBL" id="LXQA011197142">
    <property type="protein sequence ID" value="MCI88591.1"/>
    <property type="molecule type" value="Genomic_DNA"/>
</dbReference>